<gene>
    <name evidence="2" type="ORF">LTRI10_LOCUS7672</name>
</gene>
<dbReference type="AlphaFoldDB" id="A0AAV2CV60"/>
<evidence type="ECO:0000256" key="1">
    <source>
        <dbReference type="SAM" id="MobiDB-lite"/>
    </source>
</evidence>
<feature type="region of interest" description="Disordered" evidence="1">
    <location>
        <begin position="1"/>
        <end position="37"/>
    </location>
</feature>
<dbReference type="EMBL" id="OZ034814">
    <property type="protein sequence ID" value="CAL1360225.1"/>
    <property type="molecule type" value="Genomic_DNA"/>
</dbReference>
<keyword evidence="3" id="KW-1185">Reference proteome</keyword>
<name>A0AAV2CV60_9ROSI</name>
<organism evidence="2 3">
    <name type="scientific">Linum trigynum</name>
    <dbReference type="NCBI Taxonomy" id="586398"/>
    <lineage>
        <taxon>Eukaryota</taxon>
        <taxon>Viridiplantae</taxon>
        <taxon>Streptophyta</taxon>
        <taxon>Embryophyta</taxon>
        <taxon>Tracheophyta</taxon>
        <taxon>Spermatophyta</taxon>
        <taxon>Magnoliopsida</taxon>
        <taxon>eudicotyledons</taxon>
        <taxon>Gunneridae</taxon>
        <taxon>Pentapetalae</taxon>
        <taxon>rosids</taxon>
        <taxon>fabids</taxon>
        <taxon>Malpighiales</taxon>
        <taxon>Linaceae</taxon>
        <taxon>Linum</taxon>
    </lineage>
</organism>
<evidence type="ECO:0000313" key="3">
    <source>
        <dbReference type="Proteomes" id="UP001497516"/>
    </source>
</evidence>
<reference evidence="2 3" key="1">
    <citation type="submission" date="2024-04" db="EMBL/GenBank/DDBJ databases">
        <authorList>
            <person name="Fracassetti M."/>
        </authorList>
    </citation>
    <scope>NUCLEOTIDE SEQUENCE [LARGE SCALE GENOMIC DNA]</scope>
</reference>
<dbReference type="Proteomes" id="UP001497516">
    <property type="component" value="Chromosome 10"/>
</dbReference>
<proteinExistence type="predicted"/>
<protein>
    <submittedName>
        <fullName evidence="2">Uncharacterized protein</fullName>
    </submittedName>
</protein>
<evidence type="ECO:0000313" key="2">
    <source>
        <dbReference type="EMBL" id="CAL1360225.1"/>
    </source>
</evidence>
<accession>A0AAV2CV60</accession>
<sequence length="84" mass="9024">MSTAAVDARADDGSHDGDKKIDPDDCTGDGDSGGGWPALRLRVQRRKRGPQRHSRVTLAGDGKIKGNLMIWVSRMAMAFNCGLV</sequence>
<feature type="compositionally biased region" description="Basic and acidic residues" evidence="1">
    <location>
        <begin position="8"/>
        <end position="23"/>
    </location>
</feature>